<accession>A0A5C6TN19</accession>
<gene>
    <name evidence="3" type="ORF">FSC37_23125</name>
</gene>
<name>A0A5C6TN19_9BURK</name>
<comment type="caution">
    <text evidence="3">The sequence shown here is derived from an EMBL/GenBank/DDBJ whole genome shotgun (WGS) entry which is preliminary data.</text>
</comment>
<dbReference type="InterPro" id="IPR000182">
    <property type="entry name" value="GNAT_dom"/>
</dbReference>
<dbReference type="Gene3D" id="3.40.630.30">
    <property type="match status" value="1"/>
</dbReference>
<dbReference type="InterPro" id="IPR051908">
    <property type="entry name" value="Ribosomal_N-acetyltransferase"/>
</dbReference>
<dbReference type="GO" id="GO:0005737">
    <property type="term" value="C:cytoplasm"/>
    <property type="evidence" value="ECO:0007669"/>
    <property type="project" value="TreeGrafter"/>
</dbReference>
<feature type="compositionally biased region" description="Basic residues" evidence="1">
    <location>
        <begin position="10"/>
        <end position="26"/>
    </location>
</feature>
<proteinExistence type="predicted"/>
<dbReference type="Proteomes" id="UP000321832">
    <property type="component" value="Unassembled WGS sequence"/>
</dbReference>
<protein>
    <submittedName>
        <fullName evidence="3">GNAT family N-acetyltransferase</fullName>
    </submittedName>
</protein>
<dbReference type="PANTHER" id="PTHR43441:SF6">
    <property type="entry name" value="N-ACETYLTRANSFERASE DOMAIN-CONTAINING PROTEIN"/>
    <property type="match status" value="1"/>
</dbReference>
<reference evidence="3 4" key="1">
    <citation type="submission" date="2019-08" db="EMBL/GenBank/DDBJ databases">
        <authorList>
            <person name="Khan S.A."/>
            <person name="Jeon C.O."/>
            <person name="Jeong S.E."/>
        </authorList>
    </citation>
    <scope>NUCLEOTIDE SEQUENCE [LARGE SCALE GENOMIC DNA]</scope>
    <source>
        <strain evidence="4">IMCC1728</strain>
    </source>
</reference>
<dbReference type="SUPFAM" id="SSF55729">
    <property type="entry name" value="Acyl-CoA N-acyltransferases (Nat)"/>
    <property type="match status" value="1"/>
</dbReference>
<sequence>MEPDDARRGACLHRRGGRGAHAGRRHRHQLAIAERGSDLLLGDIGLCGRENGEVELGFTLMHAAQGRGIATEALRALVQALFRFPQVRCVVAETDERNRASIRVLERLGMTLVERREAVFKNEPCVELRYRLAR</sequence>
<dbReference type="Pfam" id="PF13302">
    <property type="entry name" value="Acetyltransf_3"/>
    <property type="match status" value="1"/>
</dbReference>
<keyword evidence="4" id="KW-1185">Reference proteome</keyword>
<keyword evidence="3" id="KW-0808">Transferase</keyword>
<dbReference type="PANTHER" id="PTHR43441">
    <property type="entry name" value="RIBOSOMAL-PROTEIN-SERINE ACETYLTRANSFERASE"/>
    <property type="match status" value="1"/>
</dbReference>
<dbReference type="PROSITE" id="PS51186">
    <property type="entry name" value="GNAT"/>
    <property type="match status" value="1"/>
</dbReference>
<evidence type="ECO:0000256" key="1">
    <source>
        <dbReference type="SAM" id="MobiDB-lite"/>
    </source>
</evidence>
<evidence type="ECO:0000313" key="4">
    <source>
        <dbReference type="Proteomes" id="UP000321832"/>
    </source>
</evidence>
<dbReference type="EMBL" id="VOPW01000003">
    <property type="protein sequence ID" value="TXC62072.1"/>
    <property type="molecule type" value="Genomic_DNA"/>
</dbReference>
<evidence type="ECO:0000313" key="3">
    <source>
        <dbReference type="EMBL" id="TXC62072.1"/>
    </source>
</evidence>
<dbReference type="GO" id="GO:0008999">
    <property type="term" value="F:protein-N-terminal-alanine acetyltransferase activity"/>
    <property type="evidence" value="ECO:0007669"/>
    <property type="project" value="TreeGrafter"/>
</dbReference>
<dbReference type="InterPro" id="IPR016181">
    <property type="entry name" value="Acyl_CoA_acyltransferase"/>
</dbReference>
<feature type="region of interest" description="Disordered" evidence="1">
    <location>
        <begin position="1"/>
        <end position="26"/>
    </location>
</feature>
<dbReference type="AlphaFoldDB" id="A0A5C6TN19"/>
<evidence type="ECO:0000259" key="2">
    <source>
        <dbReference type="PROSITE" id="PS51186"/>
    </source>
</evidence>
<feature type="domain" description="N-acetyltransferase" evidence="2">
    <location>
        <begin position="1"/>
        <end position="134"/>
    </location>
</feature>
<dbReference type="GO" id="GO:1990189">
    <property type="term" value="F:protein N-terminal-serine acetyltransferase activity"/>
    <property type="evidence" value="ECO:0007669"/>
    <property type="project" value="TreeGrafter"/>
</dbReference>
<organism evidence="3 4">
    <name type="scientific">Piscinibacter aquaticus</name>
    <dbReference type="NCBI Taxonomy" id="392597"/>
    <lineage>
        <taxon>Bacteria</taxon>
        <taxon>Pseudomonadati</taxon>
        <taxon>Pseudomonadota</taxon>
        <taxon>Betaproteobacteria</taxon>
        <taxon>Burkholderiales</taxon>
        <taxon>Sphaerotilaceae</taxon>
        <taxon>Piscinibacter</taxon>
    </lineage>
</organism>